<gene>
    <name evidence="3" type="ORF">A1O9_07319</name>
</gene>
<keyword evidence="4" id="KW-1185">Reference proteome</keyword>
<dbReference type="OrthoDB" id="4120558at2759"/>
<comment type="caution">
    <text evidence="3">The sequence shown here is derived from an EMBL/GenBank/DDBJ whole genome shotgun (WGS) entry which is preliminary data.</text>
</comment>
<reference evidence="3 4" key="1">
    <citation type="submission" date="2013-03" db="EMBL/GenBank/DDBJ databases">
        <title>The Genome Sequence of Exophiala aquamarina CBS 119918.</title>
        <authorList>
            <consortium name="The Broad Institute Genomics Platform"/>
            <person name="Cuomo C."/>
            <person name="de Hoog S."/>
            <person name="Gorbushina A."/>
            <person name="Walker B."/>
            <person name="Young S.K."/>
            <person name="Zeng Q."/>
            <person name="Gargeya S."/>
            <person name="Fitzgerald M."/>
            <person name="Haas B."/>
            <person name="Abouelleil A."/>
            <person name="Allen A.W."/>
            <person name="Alvarado L."/>
            <person name="Arachchi H.M."/>
            <person name="Berlin A.M."/>
            <person name="Chapman S.B."/>
            <person name="Gainer-Dewar J."/>
            <person name="Goldberg J."/>
            <person name="Griggs A."/>
            <person name="Gujja S."/>
            <person name="Hansen M."/>
            <person name="Howarth C."/>
            <person name="Imamovic A."/>
            <person name="Ireland A."/>
            <person name="Larimer J."/>
            <person name="McCowan C."/>
            <person name="Murphy C."/>
            <person name="Pearson M."/>
            <person name="Poon T.W."/>
            <person name="Priest M."/>
            <person name="Roberts A."/>
            <person name="Saif S."/>
            <person name="Shea T."/>
            <person name="Sisk P."/>
            <person name="Sykes S."/>
            <person name="Wortman J."/>
            <person name="Nusbaum C."/>
            <person name="Birren B."/>
        </authorList>
    </citation>
    <scope>NUCLEOTIDE SEQUENCE [LARGE SCALE GENOMIC DNA]</scope>
    <source>
        <strain evidence="3 4">CBS 119918</strain>
    </source>
</reference>
<dbReference type="AlphaFoldDB" id="A0A072PAI7"/>
<keyword evidence="1" id="KW-0175">Coiled coil</keyword>
<evidence type="ECO:0000256" key="2">
    <source>
        <dbReference type="SAM" id="MobiDB-lite"/>
    </source>
</evidence>
<name>A0A072PAI7_9EURO</name>
<feature type="compositionally biased region" description="Polar residues" evidence="2">
    <location>
        <begin position="481"/>
        <end position="492"/>
    </location>
</feature>
<organism evidence="3 4">
    <name type="scientific">Exophiala aquamarina CBS 119918</name>
    <dbReference type="NCBI Taxonomy" id="1182545"/>
    <lineage>
        <taxon>Eukaryota</taxon>
        <taxon>Fungi</taxon>
        <taxon>Dikarya</taxon>
        <taxon>Ascomycota</taxon>
        <taxon>Pezizomycotina</taxon>
        <taxon>Eurotiomycetes</taxon>
        <taxon>Chaetothyriomycetidae</taxon>
        <taxon>Chaetothyriales</taxon>
        <taxon>Herpotrichiellaceae</taxon>
        <taxon>Exophiala</taxon>
    </lineage>
</organism>
<dbReference type="RefSeq" id="XP_013259719.1">
    <property type="nucleotide sequence ID" value="XM_013404265.1"/>
</dbReference>
<feature type="region of interest" description="Disordered" evidence="2">
    <location>
        <begin position="548"/>
        <end position="743"/>
    </location>
</feature>
<dbReference type="Proteomes" id="UP000027920">
    <property type="component" value="Unassembled WGS sequence"/>
</dbReference>
<feature type="region of interest" description="Disordered" evidence="2">
    <location>
        <begin position="308"/>
        <end position="384"/>
    </location>
</feature>
<evidence type="ECO:0000313" key="3">
    <source>
        <dbReference type="EMBL" id="KEF57129.1"/>
    </source>
</evidence>
<feature type="compositionally biased region" description="Polar residues" evidence="2">
    <location>
        <begin position="428"/>
        <end position="438"/>
    </location>
</feature>
<feature type="compositionally biased region" description="Basic and acidic residues" evidence="2">
    <location>
        <begin position="464"/>
        <end position="473"/>
    </location>
</feature>
<evidence type="ECO:0000256" key="1">
    <source>
        <dbReference type="SAM" id="Coils"/>
    </source>
</evidence>
<feature type="region of interest" description="Disordered" evidence="2">
    <location>
        <begin position="415"/>
        <end position="529"/>
    </location>
</feature>
<feature type="region of interest" description="Disordered" evidence="2">
    <location>
        <begin position="270"/>
        <end position="294"/>
    </location>
</feature>
<sequence>MRFGFSLGDIPSKHIPKLANILQFRPKEDRQDQEQRIKTTIKTLPSKLKGPGRLVRLLFHPCIDSCDWHKGLNRCVTDVILHHIQIEVGIRLNSLVSHSELLTEEQIDRVSRLRDLHALWLEHDTFEKTFLVPSHTIPWRYQASKCDACILSCIAGNMQTLLDLRCIVRSRATNKHVAKHGNPRLQVWVDAWMHSMVTHIQNVTGQPVLMDSQLEKNERQAIELKRLRSKIHSLKKKLQNAGPHCQSVKTSFAKSVQTFEADDGIVEDNGEEIVPTKQARRKEMGDLDEDGGDADLASVDAYTALMSGEHLPSTQLPRTQYRRPYISDEPESSRRPQTALHDEKAAQERKQQTEEVYVPPRQNWNKQPPAYPSAAGRPQRPIAASRRESWESVIFDSNFVGSVITNQLSFAARQTQHQQRKSAEPASSRYTSEQAQYSTRRETFSGGKPQPSPADEYINILPPFRDDDPRGDGKANIAWQDYSSATKSSRPITTIRERNSSAISPKTREPQHRFPEVRGRDNDNPSNTTQGFLRIYYDIARDLGHVDLNNTRNTSGRNRLASSTLGISEGSRGAMVPEGLKTPKRFDGQFPREKNGEGSNKPDAKHLAAHAKPDSARDKISREDDDRKAKDKTRESTSEKRRPSTRPCDQVSTGQQEGHVRNKGNGRLSHLARVGNDLAAQMQREDERQAHGSTRVKSVSANADGQPPERRTSNSTRRRGERSKPAAGPTIESDATTWSAGYGEQLRQKGDVSWFYHSQAQA</sequence>
<evidence type="ECO:0000313" key="4">
    <source>
        <dbReference type="Proteomes" id="UP000027920"/>
    </source>
</evidence>
<feature type="coiled-coil region" evidence="1">
    <location>
        <begin position="210"/>
        <end position="237"/>
    </location>
</feature>
<feature type="compositionally biased region" description="Basic and acidic residues" evidence="2">
    <location>
        <begin position="584"/>
        <end position="642"/>
    </location>
</feature>
<proteinExistence type="predicted"/>
<dbReference type="GeneID" id="25282233"/>
<dbReference type="HOGENOM" id="CLU_018144_0_0_1"/>
<feature type="compositionally biased region" description="Basic and acidic residues" evidence="2">
    <location>
        <begin position="506"/>
        <end position="523"/>
    </location>
</feature>
<accession>A0A072PAI7</accession>
<dbReference type="STRING" id="1182545.A0A072PAI7"/>
<dbReference type="EMBL" id="AMGV01000005">
    <property type="protein sequence ID" value="KEF57129.1"/>
    <property type="molecule type" value="Genomic_DNA"/>
</dbReference>
<feature type="compositionally biased region" description="Basic and acidic residues" evidence="2">
    <location>
        <begin position="340"/>
        <end position="353"/>
    </location>
</feature>
<protein>
    <submittedName>
        <fullName evidence="3">Uncharacterized protein</fullName>
    </submittedName>
</protein>
<feature type="compositionally biased region" description="Polar residues" evidence="2">
    <location>
        <begin position="548"/>
        <end position="566"/>
    </location>
</feature>
<dbReference type="VEuPathDB" id="FungiDB:A1O9_07319"/>
<feature type="compositionally biased region" description="Polar residues" evidence="2">
    <location>
        <begin position="691"/>
        <end position="703"/>
    </location>
</feature>